<dbReference type="InterPro" id="IPR005135">
    <property type="entry name" value="Endo/exonuclease/phosphatase"/>
</dbReference>
<dbReference type="InterPro" id="IPR000477">
    <property type="entry name" value="RT_dom"/>
</dbReference>
<reference evidence="3" key="1">
    <citation type="submission" date="2018-11" db="EMBL/GenBank/DDBJ databases">
        <authorList>
            <person name="Grassa J C."/>
        </authorList>
    </citation>
    <scope>NUCLEOTIDE SEQUENCE [LARGE SCALE GENOMIC DNA]</scope>
</reference>
<dbReference type="GO" id="GO:0003824">
    <property type="term" value="F:catalytic activity"/>
    <property type="evidence" value="ECO:0007669"/>
    <property type="project" value="InterPro"/>
</dbReference>
<evidence type="ECO:0000259" key="2">
    <source>
        <dbReference type="PROSITE" id="PS50878"/>
    </source>
</evidence>
<sequence length="1094" mass="123823">MNGARDNGEGLVGSPQNTARCGETGVTRVNEHLRPTPMEMVKKGALAKCFGKAPLPRNRVKQILSGIWSLKGKWWMKTMETGLWGIFFEREDDLKNVLNGRPWIMAGQILNLQEWPKDGYWHLVDMRVAKVWAQIHGLPTPYLAVQNAPVIEGFHLSINRGRKEWVQFKYCKIPLVCFNCGYLFHESKKCSRQMEYVYPPIGDATPLYGTWIKTNSVARSCFDGNGNGGSRRDSSCSERMVRGLQSLTIQEDGGDGVETVERVAGRIGGPRKGGTLSWRNNIQNRIDGTGSNELGKGAQENVVKTTSHSTTNGDHPMANLGKNPRDEEVILSLMPNVGPSAAQMLDSPPERLGLEENMAHIVKGSGDIPTAEKIVFSQNEEGIQAQALPGPGQKKRKASVHVIPIDEMGHALPDALVRNMDSDRIFAPEGSPVFVIGKNDKETLAGGGKLMNNSSSRDWRNYAKRGKFLWTFPFNRIFRWARRRPLSSPPCPMIILSWNCRGLAWTKASQALKAWTSKFHVDCIFLMETKIGRDHMDLVRKNLGFDYGEFIPLEGLAGGFCFLWRAEANVKVLRIHNSAFECRLWEPQCQKFWTLFVVYGPPYDDEKAWFWEEFTSYVSKEEEPWAVMGDLNVNLNREDKMGGRRFLEKDGKILQSFLDYTGGVDLGFKGCKYTWLNKRFNGGLIRERIDRVIVNTEWLSGCPNGGVHNLPIVASDHGPLILDTKMKKGRGSRVFHFYEAWLRESSCKEVIMDTWKLSEKGGGRNSLVTQLKGVKGALQRWKKKSFGDNEANLKILENRLAWIQSHDEFENFYQEEQMIKKKISEEWTRNEMSSNPCLPEDLEDLISPSVSVEENIMMCGIPSSEEIYDHVSQMHPLKAPGLDGMSGIFFRNCWDTVGTEVIECVQEFFRSATLDHHLNFNYICLIPKVSNAERVELFRPISLCNFVYKLISRILSQRLKGIMDRVISPFQAPFIPGRWIADATLLGQEVVNSVRKKKSSGGLMAIKMDMHKAYDRIEWNFLRKVLGAHGFSIETIDRIMTCVTTASYAVLLNGKPLKKCRPSRGLRQGDPISPFLFLFCHDVLSRLLQKAELA</sequence>
<dbReference type="Pfam" id="PF03372">
    <property type="entry name" value="Exo_endo_phos"/>
    <property type="match status" value="1"/>
</dbReference>
<dbReference type="Gramene" id="evm.model.04.728">
    <property type="protein sequence ID" value="cds.evm.model.04.728"/>
    <property type="gene ID" value="evm.TU.04.728"/>
</dbReference>
<evidence type="ECO:0000313" key="4">
    <source>
        <dbReference type="Proteomes" id="UP000596661"/>
    </source>
</evidence>
<dbReference type="AlphaFoldDB" id="A0A803PIJ1"/>
<dbReference type="Gene3D" id="3.60.10.10">
    <property type="entry name" value="Endonuclease/exonuclease/phosphatase"/>
    <property type="match status" value="1"/>
</dbReference>
<dbReference type="EMBL" id="UZAU01000366">
    <property type="status" value="NOT_ANNOTATED_CDS"/>
    <property type="molecule type" value="Genomic_DNA"/>
</dbReference>
<keyword evidence="4" id="KW-1185">Reference proteome</keyword>
<dbReference type="SUPFAM" id="SSF56672">
    <property type="entry name" value="DNA/RNA polymerases"/>
    <property type="match status" value="1"/>
</dbReference>
<feature type="domain" description="Reverse transcriptase" evidence="2">
    <location>
        <begin position="907"/>
        <end position="1094"/>
    </location>
</feature>
<protein>
    <recommendedName>
        <fullName evidence="2">Reverse transcriptase domain-containing protein</fullName>
    </recommendedName>
</protein>
<dbReference type="Pfam" id="PF14111">
    <property type="entry name" value="DUF4283"/>
    <property type="match status" value="1"/>
</dbReference>
<evidence type="ECO:0000256" key="1">
    <source>
        <dbReference type="SAM" id="MobiDB-lite"/>
    </source>
</evidence>
<organism evidence="3 4">
    <name type="scientific">Cannabis sativa</name>
    <name type="common">Hemp</name>
    <name type="synonym">Marijuana</name>
    <dbReference type="NCBI Taxonomy" id="3483"/>
    <lineage>
        <taxon>Eukaryota</taxon>
        <taxon>Viridiplantae</taxon>
        <taxon>Streptophyta</taxon>
        <taxon>Embryophyta</taxon>
        <taxon>Tracheophyta</taxon>
        <taxon>Spermatophyta</taxon>
        <taxon>Magnoliopsida</taxon>
        <taxon>eudicotyledons</taxon>
        <taxon>Gunneridae</taxon>
        <taxon>Pentapetalae</taxon>
        <taxon>rosids</taxon>
        <taxon>fabids</taxon>
        <taxon>Rosales</taxon>
        <taxon>Cannabaceae</taxon>
        <taxon>Cannabis</taxon>
    </lineage>
</organism>
<name>A0A803PIJ1_CANSA</name>
<evidence type="ECO:0000313" key="3">
    <source>
        <dbReference type="EnsemblPlants" id="cds.evm.model.04.728"/>
    </source>
</evidence>
<proteinExistence type="predicted"/>
<dbReference type="PANTHER" id="PTHR46890:SF48">
    <property type="entry name" value="RNA-DIRECTED DNA POLYMERASE"/>
    <property type="match status" value="1"/>
</dbReference>
<dbReference type="InterPro" id="IPR043502">
    <property type="entry name" value="DNA/RNA_pol_sf"/>
</dbReference>
<feature type="region of interest" description="Disordered" evidence="1">
    <location>
        <begin position="1"/>
        <end position="22"/>
    </location>
</feature>
<dbReference type="Proteomes" id="UP000596661">
    <property type="component" value="Chromosome 4"/>
</dbReference>
<reference evidence="3" key="2">
    <citation type="submission" date="2021-03" db="UniProtKB">
        <authorList>
            <consortium name="EnsemblPlants"/>
        </authorList>
    </citation>
    <scope>IDENTIFICATION</scope>
</reference>
<dbReference type="InterPro" id="IPR025558">
    <property type="entry name" value="DUF4283"/>
</dbReference>
<dbReference type="SUPFAM" id="SSF56219">
    <property type="entry name" value="DNase I-like"/>
    <property type="match status" value="1"/>
</dbReference>
<dbReference type="InterPro" id="IPR036691">
    <property type="entry name" value="Endo/exonu/phosph_ase_sf"/>
</dbReference>
<dbReference type="PROSITE" id="PS50878">
    <property type="entry name" value="RT_POL"/>
    <property type="match status" value="1"/>
</dbReference>
<dbReference type="CDD" id="cd01650">
    <property type="entry name" value="RT_nLTR_like"/>
    <property type="match status" value="1"/>
</dbReference>
<dbReference type="InterPro" id="IPR052343">
    <property type="entry name" value="Retrotransposon-Effector_Assoc"/>
</dbReference>
<accession>A0A803PIJ1</accession>
<dbReference type="EnsemblPlants" id="evm.model.04.728">
    <property type="protein sequence ID" value="cds.evm.model.04.728"/>
    <property type="gene ID" value="evm.TU.04.728"/>
</dbReference>
<dbReference type="Pfam" id="PF00078">
    <property type="entry name" value="RVT_1"/>
    <property type="match status" value="1"/>
</dbReference>
<dbReference type="PANTHER" id="PTHR46890">
    <property type="entry name" value="NON-LTR RETROLELEMENT REVERSE TRANSCRIPTASE-LIKE PROTEIN-RELATED"/>
    <property type="match status" value="1"/>
</dbReference>